<evidence type="ECO:0000256" key="1">
    <source>
        <dbReference type="ARBA" id="ARBA00001933"/>
    </source>
</evidence>
<dbReference type="PANTHER" id="PTHR42790">
    <property type="entry name" value="AMINOTRANSFERASE"/>
    <property type="match status" value="1"/>
</dbReference>
<accession>H0UND4</accession>
<dbReference type="CDD" id="cd00609">
    <property type="entry name" value="AAT_like"/>
    <property type="match status" value="1"/>
</dbReference>
<dbReference type="GO" id="GO:0008483">
    <property type="term" value="F:transaminase activity"/>
    <property type="evidence" value="ECO:0007669"/>
    <property type="project" value="UniProtKB-KW"/>
</dbReference>
<evidence type="ECO:0000313" key="6">
    <source>
        <dbReference type="EMBL" id="EHM09341.1"/>
    </source>
</evidence>
<dbReference type="Proteomes" id="UP000005730">
    <property type="component" value="Chromosome"/>
</dbReference>
<dbReference type="SUPFAM" id="SSF53383">
    <property type="entry name" value="PLP-dependent transferases"/>
    <property type="match status" value="1"/>
</dbReference>
<dbReference type="InterPro" id="IPR004839">
    <property type="entry name" value="Aminotransferase_I/II_large"/>
</dbReference>
<proteinExistence type="predicted"/>
<dbReference type="Pfam" id="PF00155">
    <property type="entry name" value="Aminotran_1_2"/>
    <property type="match status" value="1"/>
</dbReference>
<dbReference type="Gene3D" id="3.40.640.10">
    <property type="entry name" value="Type I PLP-dependent aspartate aminotransferase-like (Major domain)"/>
    <property type="match status" value="1"/>
</dbReference>
<keyword evidence="4" id="KW-0663">Pyridoxal phosphate</keyword>
<evidence type="ECO:0000313" key="7">
    <source>
        <dbReference type="Proteomes" id="UP000005730"/>
    </source>
</evidence>
<evidence type="ECO:0000256" key="3">
    <source>
        <dbReference type="ARBA" id="ARBA00022679"/>
    </source>
</evidence>
<keyword evidence="7" id="KW-1185">Reference proteome</keyword>
<evidence type="ECO:0000256" key="2">
    <source>
        <dbReference type="ARBA" id="ARBA00022576"/>
    </source>
</evidence>
<comment type="cofactor">
    <cofactor evidence="1">
        <name>pyridoxal 5'-phosphate</name>
        <dbReference type="ChEBI" id="CHEBI:597326"/>
    </cofactor>
</comment>
<dbReference type="InterPro" id="IPR015424">
    <property type="entry name" value="PyrdxlP-dep_Trfase"/>
</dbReference>
<dbReference type="STRING" id="926567.TheveDRAFT_0154"/>
<keyword evidence="2 6" id="KW-0032">Aminotransferase</keyword>
<evidence type="ECO:0000259" key="5">
    <source>
        <dbReference type="Pfam" id="PF00155"/>
    </source>
</evidence>
<dbReference type="eggNOG" id="COG1167">
    <property type="taxonomic scope" value="Bacteria"/>
</dbReference>
<dbReference type="AlphaFoldDB" id="H0UND4"/>
<keyword evidence="3 6" id="KW-0808">Transferase</keyword>
<feature type="domain" description="Aminotransferase class I/classII large" evidence="5">
    <location>
        <begin position="32"/>
        <end position="389"/>
    </location>
</feature>
<dbReference type="HOGENOM" id="CLU_017584_0_6_0"/>
<dbReference type="Gene3D" id="3.90.1150.10">
    <property type="entry name" value="Aspartate Aminotransferase, domain 1"/>
    <property type="match status" value="1"/>
</dbReference>
<sequence>MLHPAEELASQFPLHPSPLVKYIRLGLANGALPLTSGQPYLDAMDVEAMAECAMKGILSHPKGLLYGSNRGLGALREAVLHWQKTEGCAPEEAGEEHLMLTLGSQYAFDLICQGTVKPNDPVALDAPCYPDTWCTLIRHKARLMPIPVDQDGMDLDVLEERCTRGDIPKLVYTILNHQNPSGCSMSPERQARLLKMADRYRFLIVADDPYRLLNLDGPRDHGASIPLVGFQSGLVLYLGSFSKVLAPGLRLGWILGHPAMVESLARLQEMTMISMPAADSLLVLEFLKQGLMAEQLQRVRRFLKVRRDALKEGLARWKLNVRVPSGGCFINLFVDQPSAMAMELVTHRGVATVPERAFWPHVPEAKDRFLRLSFSWCSPEELQRAADIIGELASEGVRG</sequence>
<dbReference type="InterPro" id="IPR015422">
    <property type="entry name" value="PyrdxlP-dep_Trfase_small"/>
</dbReference>
<protein>
    <submittedName>
        <fullName evidence="6">Transcriptional regulator with HTH domain and aminotransferase domain</fullName>
    </submittedName>
</protein>
<dbReference type="InterPro" id="IPR015421">
    <property type="entry name" value="PyrdxlP-dep_Trfase_major"/>
</dbReference>
<name>H0UND4_9BACT</name>
<dbReference type="GO" id="GO:0030170">
    <property type="term" value="F:pyridoxal phosphate binding"/>
    <property type="evidence" value="ECO:0007669"/>
    <property type="project" value="InterPro"/>
</dbReference>
<dbReference type="OrthoDB" id="1360at2"/>
<gene>
    <name evidence="6" type="ORF">TheveDRAFT_0154</name>
</gene>
<dbReference type="RefSeq" id="WP_006582834.1">
    <property type="nucleotide sequence ID" value="NZ_CM001377.1"/>
</dbReference>
<dbReference type="InterPro" id="IPR050859">
    <property type="entry name" value="Class-I_PLP-dep_aminotransf"/>
</dbReference>
<dbReference type="PANTHER" id="PTHR42790:SF19">
    <property type="entry name" value="KYNURENINE_ALPHA-AMINOADIPATE AMINOTRANSFERASE, MITOCHONDRIAL"/>
    <property type="match status" value="1"/>
</dbReference>
<evidence type="ECO:0000256" key="4">
    <source>
        <dbReference type="ARBA" id="ARBA00022898"/>
    </source>
</evidence>
<organism evidence="6 7">
    <name type="scientific">Thermanaerovibrio velox DSM 12556</name>
    <dbReference type="NCBI Taxonomy" id="926567"/>
    <lineage>
        <taxon>Bacteria</taxon>
        <taxon>Thermotogati</taxon>
        <taxon>Synergistota</taxon>
        <taxon>Synergistia</taxon>
        <taxon>Synergistales</taxon>
        <taxon>Synergistaceae</taxon>
        <taxon>Thermanaerovibrio</taxon>
    </lineage>
</organism>
<reference evidence="6 7" key="1">
    <citation type="submission" date="2011-10" db="EMBL/GenBank/DDBJ databases">
        <title>The Noncontiguous Finished genome of Thermanaerovibrio velox DSM 12556.</title>
        <authorList>
            <consortium name="US DOE Joint Genome Institute (JGI-PGF)"/>
            <person name="Lucas S."/>
            <person name="Copeland A."/>
            <person name="Lapidus A."/>
            <person name="Glavina del Rio T."/>
            <person name="Dalin E."/>
            <person name="Tice H."/>
            <person name="Bruce D."/>
            <person name="Goodwin L."/>
            <person name="Pitluck S."/>
            <person name="Peters L."/>
            <person name="Mikhailova N."/>
            <person name="Teshima H."/>
            <person name="Kyrpides N."/>
            <person name="Mavromatis K."/>
            <person name="Ivanova N."/>
            <person name="Markowitz V."/>
            <person name="Cheng J.-F."/>
            <person name="Hugenholtz P."/>
            <person name="Woyke T."/>
            <person name="Wu D."/>
            <person name="Spring S."/>
            <person name="Brambilla E.-M."/>
            <person name="Klenk H.-P."/>
            <person name="Eisen J.A."/>
        </authorList>
    </citation>
    <scope>NUCLEOTIDE SEQUENCE [LARGE SCALE GENOMIC DNA]</scope>
    <source>
        <strain evidence="6 7">DSM 12556</strain>
    </source>
</reference>
<dbReference type="GO" id="GO:1901605">
    <property type="term" value="P:alpha-amino acid metabolic process"/>
    <property type="evidence" value="ECO:0007669"/>
    <property type="project" value="TreeGrafter"/>
</dbReference>
<dbReference type="EMBL" id="CM001377">
    <property type="protein sequence ID" value="EHM09341.1"/>
    <property type="molecule type" value="Genomic_DNA"/>
</dbReference>